<dbReference type="InterPro" id="IPR003782">
    <property type="entry name" value="SCO1/SenC"/>
</dbReference>
<dbReference type="InterPro" id="IPR036249">
    <property type="entry name" value="Thioredoxin-like_sf"/>
</dbReference>
<organism evidence="4 5">
    <name type="scientific">Sulfobacillus thermosulfidooxidans</name>
    <dbReference type="NCBI Taxonomy" id="28034"/>
    <lineage>
        <taxon>Bacteria</taxon>
        <taxon>Bacillati</taxon>
        <taxon>Bacillota</taxon>
        <taxon>Clostridia</taxon>
        <taxon>Eubacteriales</taxon>
        <taxon>Clostridiales Family XVII. Incertae Sedis</taxon>
        <taxon>Sulfobacillus</taxon>
    </lineage>
</organism>
<proteinExistence type="inferred from homology"/>
<dbReference type="AlphaFoldDB" id="A0A2T2WX73"/>
<dbReference type="Gene3D" id="2.130.10.10">
    <property type="entry name" value="YVTN repeat-like/Quinoprotein amine dehydrogenase"/>
    <property type="match status" value="1"/>
</dbReference>
<dbReference type="Proteomes" id="UP000242705">
    <property type="component" value="Unassembled WGS sequence"/>
</dbReference>
<protein>
    <submittedName>
        <fullName evidence="4">Alkyl hydroperoxide reductase</fullName>
    </submittedName>
</protein>
<dbReference type="Gene3D" id="3.40.30.10">
    <property type="entry name" value="Glutaredoxin"/>
    <property type="match status" value="1"/>
</dbReference>
<accession>A0A2T2WX73</accession>
<dbReference type="PROSITE" id="PS51352">
    <property type="entry name" value="THIOREDOXIN_2"/>
    <property type="match status" value="1"/>
</dbReference>
<reference evidence="4 5" key="1">
    <citation type="journal article" date="2014" name="BMC Genomics">
        <title>Comparison of environmental and isolate Sulfobacillus genomes reveals diverse carbon, sulfur, nitrogen, and hydrogen metabolisms.</title>
        <authorList>
            <person name="Justice N.B."/>
            <person name="Norman A."/>
            <person name="Brown C.T."/>
            <person name="Singh A."/>
            <person name="Thomas B.C."/>
            <person name="Banfield J.F."/>
        </authorList>
    </citation>
    <scope>NUCLEOTIDE SEQUENCE [LARGE SCALE GENOMIC DNA]</scope>
    <source>
        <strain evidence="4">AMDSBA5</strain>
    </source>
</reference>
<keyword evidence="2" id="KW-0186">Copper</keyword>
<gene>
    <name evidence="4" type="ORF">C7B47_09615</name>
</gene>
<evidence type="ECO:0000256" key="2">
    <source>
        <dbReference type="ARBA" id="ARBA00023008"/>
    </source>
</evidence>
<dbReference type="SUPFAM" id="SSF110296">
    <property type="entry name" value="Oligoxyloglucan reducing end-specific cellobiohydrolase"/>
    <property type="match status" value="1"/>
</dbReference>
<evidence type="ECO:0000313" key="5">
    <source>
        <dbReference type="Proteomes" id="UP000242705"/>
    </source>
</evidence>
<dbReference type="InterPro" id="IPR013766">
    <property type="entry name" value="Thioredoxin_domain"/>
</dbReference>
<name>A0A2T2WX73_SULTH</name>
<dbReference type="EMBL" id="PXYX01000018">
    <property type="protein sequence ID" value="PSR26839.1"/>
    <property type="molecule type" value="Genomic_DNA"/>
</dbReference>
<comment type="caution">
    <text evidence="4">The sequence shown here is derived from an EMBL/GenBank/DDBJ whole genome shotgun (WGS) entry which is preliminary data.</text>
</comment>
<evidence type="ECO:0000259" key="3">
    <source>
        <dbReference type="PROSITE" id="PS51352"/>
    </source>
</evidence>
<dbReference type="InterPro" id="IPR015943">
    <property type="entry name" value="WD40/YVTN_repeat-like_dom_sf"/>
</dbReference>
<dbReference type="SUPFAM" id="SSF52833">
    <property type="entry name" value="Thioredoxin-like"/>
    <property type="match status" value="1"/>
</dbReference>
<sequence length="562" mass="61668">MKKSQRKWIVFGLLPVAAFAGWGLSRVYQNAPSTQLTAAATEALAADGMTYVNKPAPNFQLLNAQGQPVSLTQYRGKVVVLTFFDPVCWWDCPLEAQELVDMNHVLGPLASHVQIVAVDANPEFHSLKDIQAFDTEHGLNSVPNFTYLTSPSVSTLSRVWHNYYEYVHVPKYGMVQHADVFWLISPKGREVWLSNPEAQTKYIGGTAQLLATYVAKILHQPLPEVSNPSDNLGQGVWQSIGPSYALVGNGPSTWSISPYQGYRTVERSLSGGTTWQVVTPEAMTQRGGIEVEPTGANSAWALVGAYGYQVDPVLRTTTNSGQTWSAPLVIPGPLPPRALHPLVASSPETAWVVSDHELLSTTTGGQKWTTLAHNVPWIPEASLSQQPQQGLWLGGQIHSGSKAYLWSWTGKAFTQVPLPVPTSWAHQSLLVMAPTWQSASQGEVAVIWTHHGQEWLIWDSTRNGGKTWQRATVPLQIQGNPYAAVSVNGDVGYALTASGHINAWTWGQNTWHEEIMHLPAGTPVALDVANNGHVMVMTRQDQMTILWESQNNGTTWTPHHLP</sequence>
<dbReference type="Pfam" id="PF02630">
    <property type="entry name" value="SCO1-SenC"/>
    <property type="match status" value="1"/>
</dbReference>
<feature type="domain" description="Thioredoxin" evidence="3">
    <location>
        <begin position="50"/>
        <end position="219"/>
    </location>
</feature>
<evidence type="ECO:0000313" key="4">
    <source>
        <dbReference type="EMBL" id="PSR26839.1"/>
    </source>
</evidence>
<comment type="similarity">
    <text evidence="1">Belongs to the SCO1/2 family.</text>
</comment>
<dbReference type="GO" id="GO:0046872">
    <property type="term" value="F:metal ion binding"/>
    <property type="evidence" value="ECO:0007669"/>
    <property type="project" value="UniProtKB-KW"/>
</dbReference>
<evidence type="ECO:0000256" key="1">
    <source>
        <dbReference type="ARBA" id="ARBA00010996"/>
    </source>
</evidence>